<gene>
    <name evidence="1" type="ORF">MAXJ12_03673</name>
</gene>
<name>H0HKS7_9HYPH</name>
<reference evidence="1 2" key="1">
    <citation type="journal article" date="2012" name="J. Bacteriol.">
        <title>Draft Genome Sequence of Mesorhizobium alhagi CCNWXJ12-2T, a Novel Salt-Resistant Species Isolated from the Desert of Northwestern China.</title>
        <authorList>
            <person name="Zhou M."/>
            <person name="Chen W."/>
            <person name="Chen H."/>
            <person name="Wei G."/>
        </authorList>
    </citation>
    <scope>NUCLEOTIDE SEQUENCE [LARGE SCALE GENOMIC DNA]</scope>
    <source>
        <strain evidence="1 2">CCNWXJ12-2</strain>
    </source>
</reference>
<keyword evidence="2" id="KW-1185">Reference proteome</keyword>
<protein>
    <submittedName>
        <fullName evidence="1">Uncharacterized protein</fullName>
    </submittedName>
</protein>
<dbReference type="AlphaFoldDB" id="H0HKS7"/>
<dbReference type="PATRIC" id="fig|1107882.3.peg.727"/>
<evidence type="ECO:0000313" key="1">
    <source>
        <dbReference type="EMBL" id="EHK58775.1"/>
    </source>
</evidence>
<accession>H0HKS7</accession>
<dbReference type="EMBL" id="AHAM01000027">
    <property type="protein sequence ID" value="EHK58775.1"/>
    <property type="molecule type" value="Genomic_DNA"/>
</dbReference>
<dbReference type="Proteomes" id="UP000003250">
    <property type="component" value="Unassembled WGS sequence"/>
</dbReference>
<dbReference type="OrthoDB" id="8237930at2"/>
<dbReference type="RefSeq" id="WP_008834389.1">
    <property type="nucleotide sequence ID" value="NZ_AHAM01000027.1"/>
</dbReference>
<organism evidence="1 2">
    <name type="scientific">Mesorhizobium alhagi CCNWXJ12-2</name>
    <dbReference type="NCBI Taxonomy" id="1107882"/>
    <lineage>
        <taxon>Bacteria</taxon>
        <taxon>Pseudomonadati</taxon>
        <taxon>Pseudomonadota</taxon>
        <taxon>Alphaproteobacteria</taxon>
        <taxon>Hyphomicrobiales</taxon>
        <taxon>Phyllobacteriaceae</taxon>
        <taxon>Allomesorhizobium</taxon>
    </lineage>
</organism>
<proteinExistence type="predicted"/>
<sequence length="57" mass="6466">MLGDDWMQPGETRIVGYAFLSGREAAEALSLNEHFYIWERRIIGEAKILSPEALTGR</sequence>
<evidence type="ECO:0000313" key="2">
    <source>
        <dbReference type="Proteomes" id="UP000003250"/>
    </source>
</evidence>